<comment type="caution">
    <text evidence="1">The sequence shown here is derived from an EMBL/GenBank/DDBJ whole genome shotgun (WGS) entry which is preliminary data.</text>
</comment>
<protein>
    <submittedName>
        <fullName evidence="1">Uncharacterized protein</fullName>
    </submittedName>
</protein>
<reference evidence="1" key="1">
    <citation type="journal article" date="2023" name="G3 (Bethesda)">
        <title>A reference genome for the long-term kleptoplast-retaining sea slug Elysia crispata morphotype clarki.</title>
        <authorList>
            <person name="Eastman K.E."/>
            <person name="Pendleton A.L."/>
            <person name="Shaikh M.A."/>
            <person name="Suttiyut T."/>
            <person name="Ogas R."/>
            <person name="Tomko P."/>
            <person name="Gavelis G."/>
            <person name="Widhalm J.R."/>
            <person name="Wisecaver J.H."/>
        </authorList>
    </citation>
    <scope>NUCLEOTIDE SEQUENCE</scope>
    <source>
        <strain evidence="1">ECLA1</strain>
    </source>
</reference>
<sequence length="148" mass="16452">MEPQAITNSPPFSPSLVFPTAVRAGWLQSSGRVRRTVCMYVSYPGSVSISRGLWARCGLIICVGQGISSSQPRLVLALVVSARPADLESSGHKDERALGRSPPLKTVSLREKRNRVLFHRSETTCGYSVPYRRRKNTFCERLVKGKEF</sequence>
<dbReference type="AlphaFoldDB" id="A0AAE0XP81"/>
<evidence type="ECO:0000313" key="2">
    <source>
        <dbReference type="Proteomes" id="UP001283361"/>
    </source>
</evidence>
<dbReference type="EMBL" id="JAWDGP010007897">
    <property type="protein sequence ID" value="KAK3701113.1"/>
    <property type="molecule type" value="Genomic_DNA"/>
</dbReference>
<name>A0AAE0XP81_9GAST</name>
<dbReference type="Proteomes" id="UP001283361">
    <property type="component" value="Unassembled WGS sequence"/>
</dbReference>
<organism evidence="1 2">
    <name type="scientific">Elysia crispata</name>
    <name type="common">lettuce slug</name>
    <dbReference type="NCBI Taxonomy" id="231223"/>
    <lineage>
        <taxon>Eukaryota</taxon>
        <taxon>Metazoa</taxon>
        <taxon>Spiralia</taxon>
        <taxon>Lophotrochozoa</taxon>
        <taxon>Mollusca</taxon>
        <taxon>Gastropoda</taxon>
        <taxon>Heterobranchia</taxon>
        <taxon>Euthyneura</taxon>
        <taxon>Panpulmonata</taxon>
        <taxon>Sacoglossa</taxon>
        <taxon>Placobranchoidea</taxon>
        <taxon>Plakobranchidae</taxon>
        <taxon>Elysia</taxon>
    </lineage>
</organism>
<evidence type="ECO:0000313" key="1">
    <source>
        <dbReference type="EMBL" id="KAK3701113.1"/>
    </source>
</evidence>
<gene>
    <name evidence="1" type="ORF">RRG08_029587</name>
</gene>
<proteinExistence type="predicted"/>
<accession>A0AAE0XP81</accession>
<keyword evidence="2" id="KW-1185">Reference proteome</keyword>